<dbReference type="InterPro" id="IPR036612">
    <property type="entry name" value="KH_dom_type_1_sf"/>
</dbReference>
<dbReference type="PROSITE" id="PS50084">
    <property type="entry name" value="KH_TYPE_1"/>
    <property type="match status" value="1"/>
</dbReference>
<dbReference type="SUPFAM" id="SSF54791">
    <property type="entry name" value="Eukaryotic type KH-domain (KH-domain type I)"/>
    <property type="match status" value="1"/>
</dbReference>
<evidence type="ECO:0000259" key="2">
    <source>
        <dbReference type="SMART" id="SM00322"/>
    </source>
</evidence>
<dbReference type="InterPro" id="IPR004088">
    <property type="entry name" value="KH_dom_type_1"/>
</dbReference>
<reference evidence="4" key="1">
    <citation type="submission" date="2016-04" db="EMBL/GenBank/DDBJ databases">
        <title>Comparative genomics of biotechnologically important yeasts.</title>
        <authorList>
            <consortium name="DOE Joint Genome Institute"/>
            <person name="Riley R."/>
            <person name="Haridas S."/>
            <person name="Wolfe K.H."/>
            <person name="Lopes M.R."/>
            <person name="Hittinger C.T."/>
            <person name="Goker M."/>
            <person name="Salamov A."/>
            <person name="Wisecaver J."/>
            <person name="Long T.M."/>
            <person name="Aerts A.L."/>
            <person name="Barry K."/>
            <person name="Choi C."/>
            <person name="Clum A."/>
            <person name="Coughlan A.Y."/>
            <person name="Deshpande S."/>
            <person name="Douglass A.P."/>
            <person name="Hanson S.J."/>
            <person name="Klenk H.-P."/>
            <person name="Labutti K."/>
            <person name="Lapidus A."/>
            <person name="Lindquist E."/>
            <person name="Lipzen A."/>
            <person name="Meier-Kolthoff J.P."/>
            <person name="Ohm R.A."/>
            <person name="Otillar R.P."/>
            <person name="Pangilinan J."/>
            <person name="Peng Y."/>
            <person name="Rokas A."/>
            <person name="Rosa C.A."/>
            <person name="Scheuner C."/>
            <person name="Sibirny A.A."/>
            <person name="Slot J.C."/>
            <person name="Stielow J.B."/>
            <person name="Sun H."/>
            <person name="Kurtzman C.P."/>
            <person name="Blackwell M."/>
            <person name="Grigoriev I.V."/>
            <person name="Jeffries T.W."/>
        </authorList>
    </citation>
    <scope>NUCLEOTIDE SEQUENCE [LARGE SCALE GENOMIC DNA]</scope>
    <source>
        <strain evidence="4">NRRL YB-2248</strain>
    </source>
</reference>
<proteinExistence type="predicted"/>
<dbReference type="Pfam" id="PF00013">
    <property type="entry name" value="KH_1"/>
    <property type="match status" value="1"/>
</dbReference>
<sequence length="396" mass="45238">MDFQGCKYPVSFSDSAGSDLQLQTIYNAPHDETNWQTQEESSKTAEPSDSFCPITKKIPITLSSIIKSLQNYSYHDSCFRLEVSPLVDRSSRVDPLAEFKEVTLFIGHRSELIKILSYLESFHSLKFSSSDMDPQAVSLLIKMVKVNKLMDEWCIVLFCQVSLAGHFDFVFESIISLNREVLVAASKSAFLPTYSIPASVRLIVIKGYNTFFPENLYKFHLHVDGDTDVENFSQMVFATLGHLVSPSQCSIEFLHINMNDVLGENFDKRPPTRISYLRENKAIISSRKAFEEIELKNRREKFKTRKLTKNLTFLRSEITSLIGKKGKEIEKIRTKVPAIIKIHESECSPDDDVSDKHLKQEPTQVISIIGTLCEIEAAEKLVYHHIKVNRLARHSY</sequence>
<gene>
    <name evidence="3" type="ORF">CANARDRAFT_175984</name>
</gene>
<accession>A0A1E4T1D9</accession>
<evidence type="ECO:0000313" key="3">
    <source>
        <dbReference type="EMBL" id="ODV85532.1"/>
    </source>
</evidence>
<feature type="domain" description="K Homology" evidence="2">
    <location>
        <begin position="305"/>
        <end position="387"/>
    </location>
</feature>
<dbReference type="AlphaFoldDB" id="A0A1E4T1D9"/>
<dbReference type="Proteomes" id="UP000094801">
    <property type="component" value="Unassembled WGS sequence"/>
</dbReference>
<evidence type="ECO:0000313" key="4">
    <source>
        <dbReference type="Proteomes" id="UP000094801"/>
    </source>
</evidence>
<dbReference type="EMBL" id="KV453852">
    <property type="protein sequence ID" value="ODV85532.1"/>
    <property type="molecule type" value="Genomic_DNA"/>
</dbReference>
<dbReference type="Gene3D" id="3.30.1370.10">
    <property type="entry name" value="K Homology domain, type 1"/>
    <property type="match status" value="1"/>
</dbReference>
<protein>
    <recommendedName>
        <fullName evidence="2">K Homology domain-containing protein</fullName>
    </recommendedName>
</protein>
<organism evidence="3 4">
    <name type="scientific">[Candida] arabinofermentans NRRL YB-2248</name>
    <dbReference type="NCBI Taxonomy" id="983967"/>
    <lineage>
        <taxon>Eukaryota</taxon>
        <taxon>Fungi</taxon>
        <taxon>Dikarya</taxon>
        <taxon>Ascomycota</taxon>
        <taxon>Saccharomycotina</taxon>
        <taxon>Pichiomycetes</taxon>
        <taxon>Pichiales</taxon>
        <taxon>Pichiaceae</taxon>
        <taxon>Ogataea</taxon>
        <taxon>Ogataea/Candida clade</taxon>
    </lineage>
</organism>
<keyword evidence="4" id="KW-1185">Reference proteome</keyword>
<evidence type="ECO:0000256" key="1">
    <source>
        <dbReference type="PROSITE-ProRule" id="PRU00117"/>
    </source>
</evidence>
<dbReference type="InterPro" id="IPR004087">
    <property type="entry name" value="KH_dom"/>
</dbReference>
<name>A0A1E4T1D9_9ASCO</name>
<dbReference type="GO" id="GO:0003723">
    <property type="term" value="F:RNA binding"/>
    <property type="evidence" value="ECO:0007669"/>
    <property type="project" value="UniProtKB-UniRule"/>
</dbReference>
<dbReference type="SMART" id="SM00322">
    <property type="entry name" value="KH"/>
    <property type="match status" value="1"/>
</dbReference>
<keyword evidence="1" id="KW-0694">RNA-binding</keyword>